<protein>
    <submittedName>
        <fullName evidence="2">RNA ligase family protein</fullName>
    </submittedName>
</protein>
<sequence>GMKCLYFPIDSLLPEWVLEKFGLVGRLSGKDKNRVKTVKLRGQISQGLVATLDLLEGMSTPIADLDEETQCQKITEFLGVEKYEPPAIPCHAARLVRLPVGLSAYDIEGADRYVDVAEELMPQSVEITEKLEGQNFSVTYSVLDNKIYVNQRKFSIQPIEEQIHEFWKVAEKKGIIKFVESLKVSYPGKNVTVYGEFIGPKTQSNIYKLKDFEVRLFDIKINEKWLTPDIRQSVIEKHFGHLDIHVPILAMNVILKEWLDGKSFIEASHGVSQLHKTTREGIVIKPMIESRHEKIGRLVIKQRDPVYLSKTNN</sequence>
<evidence type="ECO:0000313" key="3">
    <source>
        <dbReference type="Proteomes" id="UP001171945"/>
    </source>
</evidence>
<proteinExistence type="predicted"/>
<dbReference type="GO" id="GO:0016874">
    <property type="term" value="F:ligase activity"/>
    <property type="evidence" value="ECO:0007669"/>
    <property type="project" value="UniProtKB-KW"/>
</dbReference>
<dbReference type="Pfam" id="PF09414">
    <property type="entry name" value="RNA_ligase"/>
    <property type="match status" value="1"/>
</dbReference>
<evidence type="ECO:0000313" key="2">
    <source>
        <dbReference type="EMBL" id="MDM8563452.1"/>
    </source>
</evidence>
<keyword evidence="3" id="KW-1185">Reference proteome</keyword>
<comment type="caution">
    <text evidence="2">The sequence shown here is derived from an EMBL/GenBank/DDBJ whole genome shotgun (WGS) entry which is preliminary data.</text>
</comment>
<dbReference type="Gene3D" id="3.30.470.30">
    <property type="entry name" value="DNA ligase/mRNA capping enzyme"/>
    <property type="match status" value="1"/>
</dbReference>
<organism evidence="2 3">
    <name type="scientific">Candidatus Marithioploca araucensis</name>
    <dbReference type="NCBI Taxonomy" id="70273"/>
    <lineage>
        <taxon>Bacteria</taxon>
        <taxon>Pseudomonadati</taxon>
        <taxon>Pseudomonadota</taxon>
        <taxon>Gammaproteobacteria</taxon>
        <taxon>Thiotrichales</taxon>
        <taxon>Thiotrichaceae</taxon>
        <taxon>Candidatus Marithioploca</taxon>
    </lineage>
</organism>
<accession>A0ABT7VV41</accession>
<dbReference type="Proteomes" id="UP001171945">
    <property type="component" value="Unassembled WGS sequence"/>
</dbReference>
<feature type="non-terminal residue" evidence="2">
    <location>
        <position position="1"/>
    </location>
</feature>
<dbReference type="EMBL" id="JAUCGM010000647">
    <property type="protein sequence ID" value="MDM8563452.1"/>
    <property type="molecule type" value="Genomic_DNA"/>
</dbReference>
<gene>
    <name evidence="2" type="ORF">QUF54_08880</name>
</gene>
<reference evidence="2" key="1">
    <citation type="submission" date="2023-06" db="EMBL/GenBank/DDBJ databases">
        <title>Uncultivated large filamentous bacteria from sulfidic sediments reveal new species and different genomic features in energy metabolism and defense.</title>
        <authorList>
            <person name="Fonseca A."/>
        </authorList>
    </citation>
    <scope>NUCLEOTIDE SEQUENCE</scope>
    <source>
        <strain evidence="2">HSG4</strain>
    </source>
</reference>
<dbReference type="Pfam" id="PF21189">
    <property type="entry name" value="PHA02142"/>
    <property type="match status" value="1"/>
</dbReference>
<name>A0ABT7VV41_9GAMM</name>
<dbReference type="SUPFAM" id="SSF56091">
    <property type="entry name" value="DNA ligase/mRNA capping enzyme, catalytic domain"/>
    <property type="match status" value="1"/>
</dbReference>
<dbReference type="InterPro" id="IPR021122">
    <property type="entry name" value="RNA_ligase_dom_REL/Rnl2"/>
</dbReference>
<keyword evidence="2" id="KW-0436">Ligase</keyword>
<feature type="domain" description="RNA ligase" evidence="1">
    <location>
        <begin position="124"/>
        <end position="301"/>
    </location>
</feature>
<evidence type="ECO:0000259" key="1">
    <source>
        <dbReference type="Pfam" id="PF09414"/>
    </source>
</evidence>